<gene>
    <name evidence="6" type="ORF">JF888_11225</name>
</gene>
<comment type="caution">
    <text evidence="6">The sequence shown here is derived from an EMBL/GenBank/DDBJ whole genome shotgun (WGS) entry which is preliminary data.</text>
</comment>
<dbReference type="InterPro" id="IPR050095">
    <property type="entry name" value="ECF_ABC_transporter_ATP-bd"/>
</dbReference>
<dbReference type="PANTHER" id="PTHR43553">
    <property type="entry name" value="HEAVY METAL TRANSPORTER"/>
    <property type="match status" value="1"/>
</dbReference>
<protein>
    <submittedName>
        <fullName evidence="6">ABC transporter ATP-binding protein</fullName>
    </submittedName>
</protein>
<evidence type="ECO:0000313" key="7">
    <source>
        <dbReference type="Proteomes" id="UP000620075"/>
    </source>
</evidence>
<dbReference type="GO" id="GO:0016887">
    <property type="term" value="F:ATP hydrolysis activity"/>
    <property type="evidence" value="ECO:0007669"/>
    <property type="project" value="InterPro"/>
</dbReference>
<dbReference type="SUPFAM" id="SSF52540">
    <property type="entry name" value="P-loop containing nucleoside triphosphate hydrolases"/>
    <property type="match status" value="1"/>
</dbReference>
<organism evidence="6 7">
    <name type="scientific">Candidatus Dormiibacter inghamiae</name>
    <dbReference type="NCBI Taxonomy" id="3127013"/>
    <lineage>
        <taxon>Bacteria</taxon>
        <taxon>Bacillati</taxon>
        <taxon>Candidatus Dormiibacterota</taxon>
        <taxon>Candidatus Dormibacteria</taxon>
        <taxon>Candidatus Dormibacterales</taxon>
        <taxon>Candidatus Dormibacteraceae</taxon>
        <taxon>Candidatus Dormiibacter</taxon>
    </lineage>
</organism>
<dbReference type="CDD" id="cd03225">
    <property type="entry name" value="ABC_cobalt_CbiO_domain1"/>
    <property type="match status" value="1"/>
</dbReference>
<comment type="similarity">
    <text evidence="1">Belongs to the ABC transporter superfamily.</text>
</comment>
<evidence type="ECO:0000256" key="4">
    <source>
        <dbReference type="ARBA" id="ARBA00022840"/>
    </source>
</evidence>
<dbReference type="InterPro" id="IPR027417">
    <property type="entry name" value="P-loop_NTPase"/>
</dbReference>
<dbReference type="InterPro" id="IPR003593">
    <property type="entry name" value="AAA+_ATPase"/>
</dbReference>
<dbReference type="PROSITE" id="PS50893">
    <property type="entry name" value="ABC_TRANSPORTER_2"/>
    <property type="match status" value="1"/>
</dbReference>
<dbReference type="Pfam" id="PF00005">
    <property type="entry name" value="ABC_tran"/>
    <property type="match status" value="1"/>
</dbReference>
<evidence type="ECO:0000256" key="1">
    <source>
        <dbReference type="ARBA" id="ARBA00005417"/>
    </source>
</evidence>
<dbReference type="GO" id="GO:0043190">
    <property type="term" value="C:ATP-binding cassette (ABC) transporter complex"/>
    <property type="evidence" value="ECO:0007669"/>
    <property type="project" value="TreeGrafter"/>
</dbReference>
<dbReference type="AlphaFoldDB" id="A0A934K8K3"/>
<accession>A0A934K8K3</accession>
<dbReference type="InterPro" id="IPR015856">
    <property type="entry name" value="ABC_transpr_CbiO/EcfA_su"/>
</dbReference>
<dbReference type="InterPro" id="IPR003439">
    <property type="entry name" value="ABC_transporter-like_ATP-bd"/>
</dbReference>
<proteinExistence type="inferred from homology"/>
<dbReference type="RefSeq" id="WP_338180261.1">
    <property type="nucleotide sequence ID" value="NZ_JAEKNQ010000040.1"/>
</dbReference>
<feature type="domain" description="ABC transporter" evidence="5">
    <location>
        <begin position="2"/>
        <end position="207"/>
    </location>
</feature>
<keyword evidence="3" id="KW-0547">Nucleotide-binding</keyword>
<keyword evidence="4 6" id="KW-0067">ATP-binding</keyword>
<evidence type="ECO:0000313" key="6">
    <source>
        <dbReference type="EMBL" id="MBJ7603746.1"/>
    </source>
</evidence>
<dbReference type="GO" id="GO:0005524">
    <property type="term" value="F:ATP binding"/>
    <property type="evidence" value="ECO:0007669"/>
    <property type="project" value="UniProtKB-KW"/>
</dbReference>
<dbReference type="GO" id="GO:0042626">
    <property type="term" value="F:ATPase-coupled transmembrane transporter activity"/>
    <property type="evidence" value="ECO:0007669"/>
    <property type="project" value="TreeGrafter"/>
</dbReference>
<dbReference type="Proteomes" id="UP000620075">
    <property type="component" value="Unassembled WGS sequence"/>
</dbReference>
<evidence type="ECO:0000259" key="5">
    <source>
        <dbReference type="PROSITE" id="PS50893"/>
    </source>
</evidence>
<name>A0A934K8K3_9BACT</name>
<evidence type="ECO:0000256" key="2">
    <source>
        <dbReference type="ARBA" id="ARBA00022448"/>
    </source>
</evidence>
<evidence type="ECO:0000256" key="3">
    <source>
        <dbReference type="ARBA" id="ARBA00022741"/>
    </source>
</evidence>
<sequence length="207" mass="22493">MIAVWGLSHTYADGTQALTGVSFSVAAGEVVSLSGPMGSGKSTLLRHFNGLLRPSHGRVWIQGRDTRALRVAQLSRRVAVAFQEPDHQLFKTSVREEIAFAAAGHDRLELVLDWLSLRAVASRHPLDLGYSRRKLVAIAAVVAMGTPIVVLDEPAAGQDRAGLQTLLSLLARLREEGRTVVFAGHRRELSDVADRRLRLDSGRLTCG</sequence>
<dbReference type="SMART" id="SM00382">
    <property type="entry name" value="AAA"/>
    <property type="match status" value="1"/>
</dbReference>
<reference evidence="6 7" key="1">
    <citation type="submission" date="2020-10" db="EMBL/GenBank/DDBJ databases">
        <title>Ca. Dormibacterota MAGs.</title>
        <authorList>
            <person name="Montgomery K."/>
        </authorList>
    </citation>
    <scope>NUCLEOTIDE SEQUENCE [LARGE SCALE GENOMIC DNA]</scope>
    <source>
        <strain evidence="6">SC8811_S16_3</strain>
    </source>
</reference>
<keyword evidence="2" id="KW-0813">Transport</keyword>
<dbReference type="EMBL" id="JAEKNQ010000040">
    <property type="protein sequence ID" value="MBJ7603746.1"/>
    <property type="molecule type" value="Genomic_DNA"/>
</dbReference>
<dbReference type="Gene3D" id="3.40.50.300">
    <property type="entry name" value="P-loop containing nucleotide triphosphate hydrolases"/>
    <property type="match status" value="1"/>
</dbReference>